<evidence type="ECO:0000313" key="1">
    <source>
        <dbReference type="EMBL" id="MCW1926142.1"/>
    </source>
</evidence>
<proteinExistence type="predicted"/>
<organism evidence="1 2">
    <name type="scientific">Luteolibacter arcticus</name>
    <dbReference type="NCBI Taxonomy" id="1581411"/>
    <lineage>
        <taxon>Bacteria</taxon>
        <taxon>Pseudomonadati</taxon>
        <taxon>Verrucomicrobiota</taxon>
        <taxon>Verrucomicrobiia</taxon>
        <taxon>Verrucomicrobiales</taxon>
        <taxon>Verrucomicrobiaceae</taxon>
        <taxon>Luteolibacter</taxon>
    </lineage>
</organism>
<dbReference type="Gene3D" id="2.60.120.200">
    <property type="match status" value="1"/>
</dbReference>
<dbReference type="InterPro" id="IPR013320">
    <property type="entry name" value="ConA-like_dom_sf"/>
</dbReference>
<evidence type="ECO:0000313" key="2">
    <source>
        <dbReference type="Proteomes" id="UP001320876"/>
    </source>
</evidence>
<accession>A0ABT3GRI4</accession>
<sequence length="72" mass="8267">MEATTAVKPHRVETLVTGDKALPLSFGRRLDPDTNFRTFRGEMDEIYVFPCALTPEQIERLHSENQPPALRR</sequence>
<dbReference type="Proteomes" id="UP001320876">
    <property type="component" value="Unassembled WGS sequence"/>
</dbReference>
<dbReference type="SUPFAM" id="SSF49899">
    <property type="entry name" value="Concanavalin A-like lectins/glucanases"/>
    <property type="match status" value="1"/>
</dbReference>
<name>A0ABT3GRI4_9BACT</name>
<dbReference type="EMBL" id="JAPDDT010000021">
    <property type="protein sequence ID" value="MCW1926142.1"/>
    <property type="molecule type" value="Genomic_DNA"/>
</dbReference>
<reference evidence="1 2" key="1">
    <citation type="submission" date="2022-10" db="EMBL/GenBank/DDBJ databases">
        <title>Luteolibacter arcticus strain CCTCC AB 2014275, whole genome shotgun sequencing project.</title>
        <authorList>
            <person name="Zhao G."/>
            <person name="Shen L."/>
        </authorList>
    </citation>
    <scope>NUCLEOTIDE SEQUENCE [LARGE SCALE GENOMIC DNA]</scope>
    <source>
        <strain evidence="1 2">CCTCC AB 2014275</strain>
    </source>
</reference>
<protein>
    <submittedName>
        <fullName evidence="1">LamG domain-containing protein</fullName>
    </submittedName>
</protein>
<gene>
    <name evidence="1" type="ORF">OKA05_26525</name>
</gene>
<comment type="caution">
    <text evidence="1">The sequence shown here is derived from an EMBL/GenBank/DDBJ whole genome shotgun (WGS) entry which is preliminary data.</text>
</comment>
<keyword evidence="2" id="KW-1185">Reference proteome</keyword>